<comment type="similarity">
    <text evidence="1">Belongs to the short-chain dehydrogenases/reductases (SDR) family.</text>
</comment>
<dbReference type="OrthoDB" id="1933717at2759"/>
<evidence type="ECO:0000313" key="4">
    <source>
        <dbReference type="Proteomes" id="UP000094527"/>
    </source>
</evidence>
<dbReference type="OMA" id="MATEMKY"/>
<dbReference type="Pfam" id="PF00106">
    <property type="entry name" value="adh_short"/>
    <property type="match status" value="1"/>
</dbReference>
<dbReference type="AlphaFoldDB" id="A0A1D2ME38"/>
<keyword evidence="4" id="KW-1185">Reference proteome</keyword>
<comment type="caution">
    <text evidence="3">The sequence shown here is derived from an EMBL/GenBank/DDBJ whole genome shotgun (WGS) entry which is preliminary data.</text>
</comment>
<dbReference type="InterPro" id="IPR036291">
    <property type="entry name" value="NAD(P)-bd_dom_sf"/>
</dbReference>
<dbReference type="STRING" id="48709.A0A1D2ME38"/>
<feature type="non-terminal residue" evidence="3">
    <location>
        <position position="110"/>
    </location>
</feature>
<evidence type="ECO:0000313" key="3">
    <source>
        <dbReference type="EMBL" id="ODM91203.1"/>
    </source>
</evidence>
<dbReference type="GO" id="GO:0016491">
    <property type="term" value="F:oxidoreductase activity"/>
    <property type="evidence" value="ECO:0007669"/>
    <property type="project" value="UniProtKB-KW"/>
</dbReference>
<proteinExistence type="inferred from homology"/>
<reference evidence="3 4" key="1">
    <citation type="journal article" date="2016" name="Genome Biol. Evol.">
        <title>Gene Family Evolution Reflects Adaptation to Soil Environmental Stressors in the Genome of the Collembolan Orchesella cincta.</title>
        <authorList>
            <person name="Faddeeva-Vakhrusheva A."/>
            <person name="Derks M.F."/>
            <person name="Anvar S.Y."/>
            <person name="Agamennone V."/>
            <person name="Suring W."/>
            <person name="Smit S."/>
            <person name="van Straalen N.M."/>
            <person name="Roelofs D."/>
        </authorList>
    </citation>
    <scope>NUCLEOTIDE SEQUENCE [LARGE SCALE GENOMIC DNA]</scope>
    <source>
        <tissue evidence="3">Mixed pool</tissue>
    </source>
</reference>
<dbReference type="EMBL" id="LJIJ01001627">
    <property type="protein sequence ID" value="ODM91203.1"/>
    <property type="molecule type" value="Genomic_DNA"/>
</dbReference>
<dbReference type="InterPro" id="IPR002347">
    <property type="entry name" value="SDR_fam"/>
</dbReference>
<organism evidence="3 4">
    <name type="scientific">Orchesella cincta</name>
    <name type="common">Springtail</name>
    <name type="synonym">Podura cincta</name>
    <dbReference type="NCBI Taxonomy" id="48709"/>
    <lineage>
        <taxon>Eukaryota</taxon>
        <taxon>Metazoa</taxon>
        <taxon>Ecdysozoa</taxon>
        <taxon>Arthropoda</taxon>
        <taxon>Hexapoda</taxon>
        <taxon>Collembola</taxon>
        <taxon>Entomobryomorpha</taxon>
        <taxon>Entomobryoidea</taxon>
        <taxon>Orchesellidae</taxon>
        <taxon>Orchesellinae</taxon>
        <taxon>Orchesella</taxon>
    </lineage>
</organism>
<evidence type="ECO:0000256" key="1">
    <source>
        <dbReference type="ARBA" id="ARBA00006484"/>
    </source>
</evidence>
<dbReference type="Gene3D" id="3.40.50.720">
    <property type="entry name" value="NAD(P)-binding Rossmann-like Domain"/>
    <property type="match status" value="1"/>
</dbReference>
<dbReference type="SUPFAM" id="SSF51735">
    <property type="entry name" value="NAD(P)-binding Rossmann-fold domains"/>
    <property type="match status" value="1"/>
</dbReference>
<sequence>MSSIQFNGMGRWANKTALVTGCSSGIGAVIAKDLVRYGVNVIGCARNVERINAQIEEYTSAGYKGKLIPYKCDVGKSSEIEEMFAWIEKHHGGVDICVNNAGAGCMTPLL</sequence>
<dbReference type="PRINTS" id="PR00081">
    <property type="entry name" value="GDHRDH"/>
</dbReference>
<accession>A0A1D2ME38</accession>
<dbReference type="Proteomes" id="UP000094527">
    <property type="component" value="Unassembled WGS sequence"/>
</dbReference>
<dbReference type="PANTHER" id="PTHR43115:SF4">
    <property type="entry name" value="DEHYDROGENASE_REDUCTASE SDR FAMILY MEMBER 11"/>
    <property type="match status" value="1"/>
</dbReference>
<gene>
    <name evidence="3" type="ORF">Ocin01_15478</name>
</gene>
<protein>
    <submittedName>
        <fullName evidence="3">Dehydrogenase/reductase SDR family member 11</fullName>
    </submittedName>
</protein>
<dbReference type="PANTHER" id="PTHR43115">
    <property type="entry name" value="DEHYDROGENASE/REDUCTASE SDR FAMILY MEMBER 11"/>
    <property type="match status" value="1"/>
</dbReference>
<keyword evidence="2" id="KW-0560">Oxidoreductase</keyword>
<name>A0A1D2ME38_ORCCI</name>
<evidence type="ECO:0000256" key="2">
    <source>
        <dbReference type="ARBA" id="ARBA00023002"/>
    </source>
</evidence>